<dbReference type="PRINTS" id="PR00974">
    <property type="entry name" value="RIBOSOMALS18"/>
</dbReference>
<gene>
    <name evidence="5" type="primary">rps18</name>
</gene>
<dbReference type="Gene3D" id="4.10.640.10">
    <property type="entry name" value="Ribosomal protein S18"/>
    <property type="match status" value="1"/>
</dbReference>
<keyword evidence="3 4" id="KW-0687">Ribonucleoprotein</keyword>
<sequence length="66" mass="7582">MNKKDNISVSFSSLNYKNSNLLKKFVRSDGRILPKFITLLTPKSQRKISKTIKTARILGLLKFINN</sequence>
<dbReference type="AlphaFoldDB" id="A0A140JZG1"/>
<dbReference type="PANTHER" id="PTHR13479">
    <property type="entry name" value="30S RIBOSOMAL PROTEIN S18"/>
    <property type="match status" value="1"/>
</dbReference>
<dbReference type="EMBL" id="AP014947">
    <property type="protein sequence ID" value="BAU62488.1"/>
    <property type="molecule type" value="Genomic_DNA"/>
</dbReference>
<geneLocation type="plastid" evidence="5"/>
<comment type="similarity">
    <text evidence="1 4">Belongs to the bacterial ribosomal protein bS18 family.</text>
</comment>
<evidence type="ECO:0000256" key="3">
    <source>
        <dbReference type="ARBA" id="ARBA00023274"/>
    </source>
</evidence>
<reference evidence="5" key="1">
    <citation type="journal article" date="2016" name="J. Plant Res.">
        <title>Plastid genome sequences of Gymnochlora stellata, Lotharella vacuolata, and Partenskyella glossopodia reveal remarkable structural conservation among chlorarachniophyte species.</title>
        <authorList>
            <person name="Suzuki S."/>
            <person name="Hirakawa Y."/>
            <person name="Kofuji R."/>
            <person name="Sugita M."/>
            <person name="Ishida K."/>
        </authorList>
    </citation>
    <scope>NUCLEOTIDE SEQUENCE</scope>
    <source>
        <strain evidence="5">CCMP2053</strain>
    </source>
</reference>
<protein>
    <submittedName>
        <fullName evidence="5">50S ribosomal protein S18</fullName>
    </submittedName>
</protein>
<organism evidence="5">
    <name type="scientific">Gymnochlora stellata</name>
    <dbReference type="NCBI Taxonomy" id="67809"/>
    <lineage>
        <taxon>Eukaryota</taxon>
        <taxon>Sar</taxon>
        <taxon>Rhizaria</taxon>
        <taxon>Cercozoa</taxon>
        <taxon>Chlorarachniophyceae</taxon>
        <taxon>Gymnochlora</taxon>
    </lineage>
</organism>
<dbReference type="GO" id="GO:0006412">
    <property type="term" value="P:translation"/>
    <property type="evidence" value="ECO:0007669"/>
    <property type="project" value="InterPro"/>
</dbReference>
<dbReference type="PANTHER" id="PTHR13479:SF40">
    <property type="entry name" value="SMALL RIBOSOMAL SUBUNIT PROTEIN BS18M"/>
    <property type="match status" value="1"/>
</dbReference>
<dbReference type="GO" id="GO:0005763">
    <property type="term" value="C:mitochondrial small ribosomal subunit"/>
    <property type="evidence" value="ECO:0007669"/>
    <property type="project" value="TreeGrafter"/>
</dbReference>
<dbReference type="NCBIfam" id="TIGR00165">
    <property type="entry name" value="S18"/>
    <property type="match status" value="1"/>
</dbReference>
<dbReference type="GeneID" id="27109977"/>
<dbReference type="GO" id="GO:0070181">
    <property type="term" value="F:small ribosomal subunit rRNA binding"/>
    <property type="evidence" value="ECO:0007669"/>
    <property type="project" value="TreeGrafter"/>
</dbReference>
<dbReference type="GO" id="GO:0003735">
    <property type="term" value="F:structural constituent of ribosome"/>
    <property type="evidence" value="ECO:0007669"/>
    <property type="project" value="InterPro"/>
</dbReference>
<evidence type="ECO:0000313" key="5">
    <source>
        <dbReference type="EMBL" id="BAU62488.1"/>
    </source>
</evidence>
<dbReference type="InterPro" id="IPR036870">
    <property type="entry name" value="Ribosomal_bS18_sf"/>
</dbReference>
<dbReference type="Pfam" id="PF01084">
    <property type="entry name" value="Ribosomal_S18"/>
    <property type="match status" value="1"/>
</dbReference>
<dbReference type="SUPFAM" id="SSF46911">
    <property type="entry name" value="Ribosomal protein S18"/>
    <property type="match status" value="1"/>
</dbReference>
<keyword evidence="5" id="KW-0934">Plastid</keyword>
<accession>A0A140JZG1</accession>
<evidence type="ECO:0000256" key="2">
    <source>
        <dbReference type="ARBA" id="ARBA00022980"/>
    </source>
</evidence>
<evidence type="ECO:0000256" key="1">
    <source>
        <dbReference type="ARBA" id="ARBA00005589"/>
    </source>
</evidence>
<name>A0A140JZG1_GYMST</name>
<evidence type="ECO:0000256" key="4">
    <source>
        <dbReference type="RuleBase" id="RU003910"/>
    </source>
</evidence>
<dbReference type="InterPro" id="IPR001648">
    <property type="entry name" value="Ribosomal_bS18"/>
</dbReference>
<dbReference type="RefSeq" id="YP_009240354.1">
    <property type="nucleotide sequence ID" value="NC_029741.1"/>
</dbReference>
<proteinExistence type="inferred from homology"/>
<keyword evidence="2 4" id="KW-0689">Ribosomal protein</keyword>